<evidence type="ECO:0000256" key="3">
    <source>
        <dbReference type="ARBA" id="ARBA00022989"/>
    </source>
</evidence>
<dbReference type="AlphaFoldDB" id="A0A225NT23"/>
<gene>
    <name evidence="6" type="ORF">ATO3_01890</name>
</gene>
<comment type="caution">
    <text evidence="6">The sequence shown here is derived from an EMBL/GenBank/DDBJ whole genome shotgun (WGS) entry which is preliminary data.</text>
</comment>
<reference evidence="6 7" key="1">
    <citation type="submission" date="2013-04" db="EMBL/GenBank/DDBJ databases">
        <title>Oceanicola sp. 22II1-22F33 Genome Sequencing.</title>
        <authorList>
            <person name="Lai Q."/>
            <person name="Li G."/>
            <person name="Shao Z."/>
        </authorList>
    </citation>
    <scope>NUCLEOTIDE SEQUENCE [LARGE SCALE GENOMIC DNA]</scope>
    <source>
        <strain evidence="6 7">22II1-22F33</strain>
    </source>
</reference>
<evidence type="ECO:0000256" key="1">
    <source>
        <dbReference type="ARBA" id="ARBA00004141"/>
    </source>
</evidence>
<organism evidence="6 7">
    <name type="scientific">Marinibacterium profundimaris</name>
    <dbReference type="NCBI Taxonomy" id="1679460"/>
    <lineage>
        <taxon>Bacteria</taxon>
        <taxon>Pseudomonadati</taxon>
        <taxon>Pseudomonadota</taxon>
        <taxon>Alphaproteobacteria</taxon>
        <taxon>Rhodobacterales</taxon>
        <taxon>Paracoccaceae</taxon>
        <taxon>Marinibacterium</taxon>
    </lineage>
</organism>
<keyword evidence="3" id="KW-1133">Transmembrane helix</keyword>
<name>A0A225NT23_9RHOB</name>
<accession>A0A225NT23</accession>
<keyword evidence="7" id="KW-1185">Reference proteome</keyword>
<comment type="subcellular location">
    <subcellularLocation>
        <location evidence="1">Membrane</location>
        <topology evidence="1">Multi-pass membrane protein</topology>
    </subcellularLocation>
</comment>
<evidence type="ECO:0000256" key="2">
    <source>
        <dbReference type="ARBA" id="ARBA00022692"/>
    </source>
</evidence>
<evidence type="ECO:0000313" key="6">
    <source>
        <dbReference type="EMBL" id="OWU77480.1"/>
    </source>
</evidence>
<evidence type="ECO:0000256" key="4">
    <source>
        <dbReference type="ARBA" id="ARBA00023136"/>
    </source>
</evidence>
<sequence>MLSERMARAACFRSQNVMAEAHEAMWDAARRSFSTALAGLRDGNTTLEIRAEDRPDVLEALSSVDRVWPGYEAALSRAREDTASLPEVAMRSLSTVKAANDVVQALEASNAGSGVSPELARLINVAGRQRMLTQRAAKEFCLIAAGIEPETLRASLAVTVALFDRSLEGLMNGDEEMGLVAFPDPDLQLQLEYVRDLWAPMRAQFLRVIDGGTPGSIALNEVAANIDGVLGAADEAVWLYENI</sequence>
<dbReference type="Proteomes" id="UP000215377">
    <property type="component" value="Unassembled WGS sequence"/>
</dbReference>
<keyword evidence="2" id="KW-0812">Transmembrane</keyword>
<dbReference type="EMBL" id="AQQR01000001">
    <property type="protein sequence ID" value="OWU77480.1"/>
    <property type="molecule type" value="Genomic_DNA"/>
</dbReference>
<keyword evidence="4" id="KW-0472">Membrane</keyword>
<evidence type="ECO:0000313" key="7">
    <source>
        <dbReference type="Proteomes" id="UP000215377"/>
    </source>
</evidence>
<dbReference type="GO" id="GO:0016020">
    <property type="term" value="C:membrane"/>
    <property type="evidence" value="ECO:0007669"/>
    <property type="project" value="UniProtKB-SubCell"/>
</dbReference>
<feature type="domain" description="NarX-like N-terminal" evidence="5">
    <location>
        <begin position="120"/>
        <end position="209"/>
    </location>
</feature>
<dbReference type="InterPro" id="IPR029095">
    <property type="entry name" value="NarX-like_N"/>
</dbReference>
<protein>
    <recommendedName>
        <fullName evidence="5">NarX-like N-terminal domain-containing protein</fullName>
    </recommendedName>
</protein>
<dbReference type="Pfam" id="PF13675">
    <property type="entry name" value="PilJ"/>
    <property type="match status" value="1"/>
</dbReference>
<proteinExistence type="predicted"/>
<evidence type="ECO:0000259" key="5">
    <source>
        <dbReference type="Pfam" id="PF13675"/>
    </source>
</evidence>